<keyword evidence="3" id="KW-1185">Reference proteome</keyword>
<evidence type="ECO:0000256" key="1">
    <source>
        <dbReference type="SAM" id="MobiDB-lite"/>
    </source>
</evidence>
<name>A0A918H1N5_9ACTN</name>
<dbReference type="AlphaFoldDB" id="A0A918H1N5"/>
<organism evidence="2 3">
    <name type="scientific">Streptomyces phaeofaciens</name>
    <dbReference type="NCBI Taxonomy" id="68254"/>
    <lineage>
        <taxon>Bacteria</taxon>
        <taxon>Bacillati</taxon>
        <taxon>Actinomycetota</taxon>
        <taxon>Actinomycetes</taxon>
        <taxon>Kitasatosporales</taxon>
        <taxon>Streptomycetaceae</taxon>
        <taxon>Streptomyces</taxon>
    </lineage>
</organism>
<feature type="region of interest" description="Disordered" evidence="1">
    <location>
        <begin position="1"/>
        <end position="26"/>
    </location>
</feature>
<reference evidence="2" key="2">
    <citation type="submission" date="2020-09" db="EMBL/GenBank/DDBJ databases">
        <authorList>
            <person name="Sun Q."/>
            <person name="Ohkuma M."/>
        </authorList>
    </citation>
    <scope>NUCLEOTIDE SEQUENCE</scope>
    <source>
        <strain evidence="2">JCM 4125</strain>
    </source>
</reference>
<proteinExistence type="predicted"/>
<comment type="caution">
    <text evidence="2">The sequence shown here is derived from an EMBL/GenBank/DDBJ whole genome shotgun (WGS) entry which is preliminary data.</text>
</comment>
<dbReference type="Proteomes" id="UP000646776">
    <property type="component" value="Unassembled WGS sequence"/>
</dbReference>
<evidence type="ECO:0000313" key="2">
    <source>
        <dbReference type="EMBL" id="GGT31573.1"/>
    </source>
</evidence>
<gene>
    <name evidence="2" type="ORF">GCM10010226_04570</name>
</gene>
<sequence length="186" mass="20661">MPGEIDDALERGGRAHVTKPPPKSASAQMRLLVRAEKGSTKAVARRLGISQRQVERYLAGTARHPRPALRGALEREVAKAWQPRVRQRARRKAAAHTGITIETRARFGYSAPVGTTDDPRMRRLTVHLPPEYARRLFDAAQQGAGDARLRGIVAEGLRDVYFRDGGRRAGNLDVDLTDIDYIDVSF</sequence>
<dbReference type="InterPro" id="IPR058118">
    <property type="entry name" value="Tpg"/>
</dbReference>
<dbReference type="NCBIfam" id="NF047541">
    <property type="entry name" value="telomere_Tpg"/>
    <property type="match status" value="1"/>
</dbReference>
<reference evidence="2" key="1">
    <citation type="journal article" date="2014" name="Int. J. Syst. Evol. Microbiol.">
        <title>Complete genome sequence of Corynebacterium casei LMG S-19264T (=DSM 44701T), isolated from a smear-ripened cheese.</title>
        <authorList>
            <consortium name="US DOE Joint Genome Institute (JGI-PGF)"/>
            <person name="Walter F."/>
            <person name="Albersmeier A."/>
            <person name="Kalinowski J."/>
            <person name="Ruckert C."/>
        </authorList>
    </citation>
    <scope>NUCLEOTIDE SEQUENCE</scope>
    <source>
        <strain evidence="2">JCM 4125</strain>
    </source>
</reference>
<dbReference type="RefSeq" id="WP_189706851.1">
    <property type="nucleotide sequence ID" value="NZ_BMSA01000001.1"/>
</dbReference>
<evidence type="ECO:0000313" key="3">
    <source>
        <dbReference type="Proteomes" id="UP000646776"/>
    </source>
</evidence>
<protein>
    <recommendedName>
        <fullName evidence="4">Terminal protein TpgA2</fullName>
    </recommendedName>
</protein>
<accession>A0A918H1N5</accession>
<evidence type="ECO:0008006" key="4">
    <source>
        <dbReference type="Google" id="ProtNLM"/>
    </source>
</evidence>
<dbReference type="EMBL" id="BMSA01000001">
    <property type="protein sequence ID" value="GGT31573.1"/>
    <property type="molecule type" value="Genomic_DNA"/>
</dbReference>